<feature type="compositionally biased region" description="Low complexity" evidence="4">
    <location>
        <begin position="12"/>
        <end position="30"/>
    </location>
</feature>
<dbReference type="GO" id="GO:0061186">
    <property type="term" value="P:negative regulation of silent mating-type cassette heterochromatin formation"/>
    <property type="evidence" value="ECO:0007669"/>
    <property type="project" value="TreeGrafter"/>
</dbReference>
<dbReference type="PROSITE" id="PS01359">
    <property type="entry name" value="ZF_PHD_1"/>
    <property type="match status" value="1"/>
</dbReference>
<dbReference type="RefSeq" id="XP_014171357.1">
    <property type="nucleotide sequence ID" value="XM_014315882.1"/>
</dbReference>
<organism evidence="7">
    <name type="scientific">Grosmannia clavigera (strain kw1407 / UAMH 11150)</name>
    <name type="common">Blue stain fungus</name>
    <name type="synonym">Graphiocladiella clavigera</name>
    <dbReference type="NCBI Taxonomy" id="655863"/>
    <lineage>
        <taxon>Eukaryota</taxon>
        <taxon>Fungi</taxon>
        <taxon>Dikarya</taxon>
        <taxon>Ascomycota</taxon>
        <taxon>Pezizomycotina</taxon>
        <taxon>Sordariomycetes</taxon>
        <taxon>Sordariomycetidae</taxon>
        <taxon>Ophiostomatales</taxon>
        <taxon>Ophiostomataceae</taxon>
        <taxon>Leptographium</taxon>
    </lineage>
</organism>
<keyword evidence="2" id="KW-0863">Zinc-finger</keyword>
<dbReference type="PANTHER" id="PTHR47793:SF1">
    <property type="entry name" value="HISTONE DEACETYLASE COMPLEX SUBUNIT CTI6"/>
    <property type="match status" value="1"/>
</dbReference>
<dbReference type="InterPro" id="IPR013083">
    <property type="entry name" value="Znf_RING/FYVE/PHD"/>
</dbReference>
<keyword evidence="1" id="KW-0479">Metal-binding</keyword>
<feature type="region of interest" description="Disordered" evidence="4">
    <location>
        <begin position="1"/>
        <end position="93"/>
    </location>
</feature>
<feature type="compositionally biased region" description="Basic and acidic residues" evidence="4">
    <location>
        <begin position="325"/>
        <end position="334"/>
    </location>
</feature>
<feature type="region of interest" description="Disordered" evidence="4">
    <location>
        <begin position="511"/>
        <end position="606"/>
    </location>
</feature>
<dbReference type="Pfam" id="PF20826">
    <property type="entry name" value="PHD_5"/>
    <property type="match status" value="1"/>
</dbReference>
<evidence type="ECO:0000313" key="6">
    <source>
        <dbReference type="EMBL" id="EFX01875.1"/>
    </source>
</evidence>
<dbReference type="SUPFAM" id="SSF57903">
    <property type="entry name" value="FYVE/PHD zinc finger"/>
    <property type="match status" value="1"/>
</dbReference>
<dbReference type="InterPro" id="IPR019786">
    <property type="entry name" value="Zinc_finger_PHD-type_CS"/>
</dbReference>
<feature type="compositionally biased region" description="Pro residues" evidence="4">
    <location>
        <begin position="518"/>
        <end position="531"/>
    </location>
</feature>
<feature type="domain" description="Zinc finger PHD-type" evidence="5">
    <location>
        <begin position="118"/>
        <end position="194"/>
    </location>
</feature>
<dbReference type="OrthoDB" id="418595at2759"/>
<evidence type="ECO:0000313" key="7">
    <source>
        <dbReference type="Proteomes" id="UP000007796"/>
    </source>
</evidence>
<dbReference type="InParanoid" id="F0XK41"/>
<reference evidence="6 7" key="1">
    <citation type="journal article" date="2011" name="Proc. Natl. Acad. Sci. U.S.A.">
        <title>Genome and transcriptome analyses of the mountain pine beetle-fungal symbiont Grosmannia clavigera, a lodgepole pine pathogen.</title>
        <authorList>
            <person name="DiGuistini S."/>
            <person name="Wang Y."/>
            <person name="Liao N.Y."/>
            <person name="Taylor G."/>
            <person name="Tanguay P."/>
            <person name="Feau N."/>
            <person name="Henrissat B."/>
            <person name="Chan S.K."/>
            <person name="Hesse-Orce U."/>
            <person name="Alamouti S.M."/>
            <person name="Tsui C.K.M."/>
            <person name="Docking R.T."/>
            <person name="Levasseur A."/>
            <person name="Haridas S."/>
            <person name="Robertson G."/>
            <person name="Birol I."/>
            <person name="Holt R.A."/>
            <person name="Marra M.A."/>
            <person name="Hamelin R.C."/>
            <person name="Hirst M."/>
            <person name="Jones S.J.M."/>
            <person name="Bohlmann J."/>
            <person name="Breuil C."/>
        </authorList>
    </citation>
    <scope>NUCLEOTIDE SEQUENCE [LARGE SCALE GENOMIC DNA]</scope>
    <source>
        <strain evidence="7">kw1407 / UAMH 11150</strain>
    </source>
</reference>
<dbReference type="GeneID" id="25978213"/>
<feature type="region of interest" description="Disordered" evidence="4">
    <location>
        <begin position="206"/>
        <end position="494"/>
    </location>
</feature>
<dbReference type="PANTHER" id="PTHR47793">
    <property type="entry name" value="HISTONE DEACETYLASE COMPLEX SUBUNIT CTI6"/>
    <property type="match status" value="1"/>
</dbReference>
<dbReference type="GO" id="GO:0008270">
    <property type="term" value="F:zinc ion binding"/>
    <property type="evidence" value="ECO:0007669"/>
    <property type="project" value="UniProtKB-KW"/>
</dbReference>
<feature type="compositionally biased region" description="Basic and acidic residues" evidence="4">
    <location>
        <begin position="674"/>
        <end position="686"/>
    </location>
</feature>
<feature type="compositionally biased region" description="Polar residues" evidence="4">
    <location>
        <begin position="43"/>
        <end position="57"/>
    </location>
</feature>
<dbReference type="GO" id="GO:0061188">
    <property type="term" value="P:negative regulation of rDNA heterochromatin formation"/>
    <property type="evidence" value="ECO:0007669"/>
    <property type="project" value="TreeGrafter"/>
</dbReference>
<feature type="compositionally biased region" description="Gly residues" evidence="4">
    <location>
        <begin position="579"/>
        <end position="591"/>
    </location>
</feature>
<name>F0XK41_GROCL</name>
<keyword evidence="7" id="KW-1185">Reference proteome</keyword>
<dbReference type="InterPro" id="IPR053051">
    <property type="entry name" value="HDAC_complex_subunit"/>
</dbReference>
<evidence type="ECO:0000256" key="2">
    <source>
        <dbReference type="ARBA" id="ARBA00022771"/>
    </source>
</evidence>
<protein>
    <submittedName>
        <fullName evidence="6">Transcriptional regulator</fullName>
    </submittedName>
</protein>
<accession>F0XK41</accession>
<dbReference type="Proteomes" id="UP000007796">
    <property type="component" value="Unassembled WGS sequence"/>
</dbReference>
<evidence type="ECO:0000256" key="3">
    <source>
        <dbReference type="ARBA" id="ARBA00022833"/>
    </source>
</evidence>
<dbReference type="HOGENOM" id="CLU_020879_0_0_1"/>
<dbReference type="InterPro" id="IPR011011">
    <property type="entry name" value="Znf_FYVE_PHD"/>
</dbReference>
<feature type="region of interest" description="Disordered" evidence="4">
    <location>
        <begin position="632"/>
        <end position="686"/>
    </location>
</feature>
<feature type="compositionally biased region" description="Basic and acidic residues" evidence="4">
    <location>
        <begin position="404"/>
        <end position="436"/>
    </location>
</feature>
<dbReference type="SMART" id="SM00249">
    <property type="entry name" value="PHD"/>
    <property type="match status" value="1"/>
</dbReference>
<sequence length="715" mass="76674">MAGPDPRRSSRARTSQPQSRPSSTTSSTSGRPDRSSKPFVKTGSPQKSTSTASLTSETPDDSAAIADDSPPPQPRSRRATQAHNAVKDDSQELSSVVVSEIEMLNDGDGIQEDDEAVRCICGYEEYPGPPSPENLGRAAKEGFAVDSIFPTVVTEDLAGFFVQCDICKVWQHGACVGLVNDDTLPEDYYCEECRKDFHKILPSTNGPRCSIYQPNNRRRSRTSSFAKDRDRSPKDRGSSKDSKSETKKEVVREVSKETKEGIKEGSKDILKDSGKEEIKDGVKEDGKEGKSGRATSVSQSSKRRSTMNSRDAAYDEEQLRIAIEASKEDVHMESVEPGGRRSKRSRSFSDENSDGVKRPRTSSRSASPGGETFKAEDESDDGANTRNGTSKKASRSAAAIRSQQQREKSEREEKERQRAEAANKRNGRAERRRADGMDGLQPSSVVTKDGKTDSGADSDPSDEVPLATRTASSRPAAALATVTTSAVTSTPPAAAPVASLGATASLVATPRAAVAPRPVQPSPETPPPTSAPPMSSSKSKGGRPTHKKKGRNQYTKEREAREEQSARSRSRDVGENGHGKSGSGGGSGGGHNSKSGSRGKGGMSSRVTMSEMKRRVAAMFDFISKTQVELAGEEVTDSADGVKTAGPVGEGQQQLAKDESQAVLMSGSRSPVKRTTEGAEGETGHGRNEFTELSCVEMMDCLTRDIVHWQSQFAA</sequence>
<proteinExistence type="predicted"/>
<evidence type="ECO:0000256" key="4">
    <source>
        <dbReference type="SAM" id="MobiDB-lite"/>
    </source>
</evidence>
<feature type="compositionally biased region" description="Polar residues" evidence="4">
    <location>
        <begin position="382"/>
        <end position="391"/>
    </location>
</feature>
<feature type="compositionally biased region" description="Polar residues" evidence="4">
    <location>
        <begin position="206"/>
        <end position="215"/>
    </location>
</feature>
<dbReference type="EMBL" id="GL629787">
    <property type="protein sequence ID" value="EFX01875.1"/>
    <property type="molecule type" value="Genomic_DNA"/>
</dbReference>
<dbReference type="Gene3D" id="3.30.40.10">
    <property type="entry name" value="Zinc/RING finger domain, C3HC4 (zinc finger)"/>
    <property type="match status" value="1"/>
</dbReference>
<keyword evidence="3" id="KW-0862">Zinc</keyword>
<dbReference type="GO" id="GO:0033698">
    <property type="term" value="C:Rpd3L complex"/>
    <property type="evidence" value="ECO:0007669"/>
    <property type="project" value="TreeGrafter"/>
</dbReference>
<feature type="compositionally biased region" description="Low complexity" evidence="4">
    <location>
        <begin position="466"/>
        <end position="494"/>
    </location>
</feature>
<feature type="compositionally biased region" description="Basic and acidic residues" evidence="4">
    <location>
        <begin position="554"/>
        <end position="578"/>
    </location>
</feature>
<dbReference type="GO" id="GO:0070210">
    <property type="term" value="C:Rpd3L-Expanded complex"/>
    <property type="evidence" value="ECO:0007669"/>
    <property type="project" value="TreeGrafter"/>
</dbReference>
<evidence type="ECO:0000259" key="5">
    <source>
        <dbReference type="SMART" id="SM00249"/>
    </source>
</evidence>
<feature type="compositionally biased region" description="Basic residues" evidence="4">
    <location>
        <begin position="540"/>
        <end position="551"/>
    </location>
</feature>
<dbReference type="STRING" id="655863.F0XK41"/>
<feature type="compositionally biased region" description="Basic and acidic residues" evidence="4">
    <location>
        <begin position="226"/>
        <end position="291"/>
    </location>
</feature>
<gene>
    <name evidence="6" type="ORF">CMQ_4946</name>
</gene>
<evidence type="ECO:0000256" key="1">
    <source>
        <dbReference type="ARBA" id="ARBA00022723"/>
    </source>
</evidence>
<dbReference type="eggNOG" id="KOG1844">
    <property type="taxonomic scope" value="Eukaryota"/>
</dbReference>
<dbReference type="InterPro" id="IPR001965">
    <property type="entry name" value="Znf_PHD"/>
</dbReference>
<dbReference type="AlphaFoldDB" id="F0XK41"/>